<proteinExistence type="predicted"/>
<evidence type="ECO:0000313" key="1">
    <source>
        <dbReference type="EMBL" id="CAB4562255.1"/>
    </source>
</evidence>
<gene>
    <name evidence="1" type="ORF">UFOPK1591_00816</name>
</gene>
<dbReference type="EMBL" id="CAEZTD010000055">
    <property type="protein sequence ID" value="CAB4562255.1"/>
    <property type="molecule type" value="Genomic_DNA"/>
</dbReference>
<organism evidence="1">
    <name type="scientific">freshwater metagenome</name>
    <dbReference type="NCBI Taxonomy" id="449393"/>
    <lineage>
        <taxon>unclassified sequences</taxon>
        <taxon>metagenomes</taxon>
        <taxon>ecological metagenomes</taxon>
    </lineage>
</organism>
<dbReference type="AlphaFoldDB" id="A0A6J6DGM4"/>
<protein>
    <submittedName>
        <fullName evidence="1">Unannotated protein</fullName>
    </submittedName>
</protein>
<reference evidence="1" key="1">
    <citation type="submission" date="2020-05" db="EMBL/GenBank/DDBJ databases">
        <authorList>
            <person name="Chiriac C."/>
            <person name="Salcher M."/>
            <person name="Ghai R."/>
            <person name="Kavagutti S V."/>
        </authorList>
    </citation>
    <scope>NUCLEOTIDE SEQUENCE</scope>
</reference>
<accession>A0A6J6DGM4</accession>
<name>A0A6J6DGM4_9ZZZZ</name>
<sequence length="183" mass="20165">MLAFSVLQTRFSVTEVCAMRVDGESWPVGSADVVIDMPIDTHARIAVIASELPDGLVVMGVAAAWVWGCMPAIPDKRDVARADGLRLGTTLPQHFRIRDVFWTDGDIVTTNAGAVTSIPRTMLDIARYETRLSEKEILRVLCDLNQLLPCSREDALQRLHATAHLPYKSRALERLAKSQDPAA</sequence>